<dbReference type="GO" id="GO:0016814">
    <property type="term" value="F:hydrolase activity, acting on carbon-nitrogen (but not peptide) bonds, in cyclic amidines"/>
    <property type="evidence" value="ECO:0007669"/>
    <property type="project" value="UniProtKB-ARBA"/>
</dbReference>
<name>A0A193LG78_9GAMM</name>
<dbReference type="Gene3D" id="2.30.40.10">
    <property type="entry name" value="Urease, subunit C, domain 1"/>
    <property type="match status" value="1"/>
</dbReference>
<keyword evidence="7" id="KW-1185">Reference proteome</keyword>
<keyword evidence="2" id="KW-0479">Metal-binding</keyword>
<dbReference type="PANTHER" id="PTHR43794">
    <property type="entry name" value="AMINOHYDROLASE SSNA-RELATED"/>
    <property type="match status" value="1"/>
</dbReference>
<dbReference type="FunFam" id="3.20.20.140:FF:000014">
    <property type="entry name" value="5-methylthioadenosine/S-adenosylhomocysteine deaminase"/>
    <property type="match status" value="1"/>
</dbReference>
<dbReference type="GO" id="GO:0046872">
    <property type="term" value="F:metal ion binding"/>
    <property type="evidence" value="ECO:0007669"/>
    <property type="project" value="UniProtKB-KW"/>
</dbReference>
<dbReference type="Gene3D" id="3.20.20.140">
    <property type="entry name" value="Metal-dependent hydrolases"/>
    <property type="match status" value="1"/>
</dbReference>
<dbReference type="InterPro" id="IPR032466">
    <property type="entry name" value="Metal_Hydrolase"/>
</dbReference>
<dbReference type="NCBIfam" id="NF006549">
    <property type="entry name" value="PRK09045.1"/>
    <property type="match status" value="1"/>
</dbReference>
<evidence type="ECO:0000256" key="4">
    <source>
        <dbReference type="ARBA" id="ARBA00022833"/>
    </source>
</evidence>
<dbReference type="SUPFAM" id="SSF51556">
    <property type="entry name" value="Metallo-dependent hydrolases"/>
    <property type="match status" value="1"/>
</dbReference>
<comment type="similarity">
    <text evidence="1">Belongs to the metallo-dependent hydrolases superfamily. ATZ/TRZ family.</text>
</comment>
<dbReference type="AlphaFoldDB" id="A0A193LG78"/>
<keyword evidence="4" id="KW-0862">Zinc</keyword>
<dbReference type="PANTHER" id="PTHR43794:SF11">
    <property type="entry name" value="AMIDOHYDROLASE-RELATED DOMAIN-CONTAINING PROTEIN"/>
    <property type="match status" value="1"/>
</dbReference>
<dbReference type="STRING" id="1548547.BA177_09880"/>
<reference evidence="6 7" key="1">
    <citation type="submission" date="2016-06" db="EMBL/GenBank/DDBJ databases">
        <title>Complete genome sequence of a deep-branching marine Gamma Proteobacterium Woeseia oceani type strain XK5.</title>
        <authorList>
            <person name="Mu D."/>
            <person name="Du Z."/>
        </authorList>
    </citation>
    <scope>NUCLEOTIDE SEQUENCE [LARGE SCALE GENOMIC DNA]</scope>
    <source>
        <strain evidence="6 7">XK5</strain>
    </source>
</reference>
<accession>A0A193LG78</accession>
<evidence type="ECO:0000313" key="7">
    <source>
        <dbReference type="Proteomes" id="UP000092695"/>
    </source>
</evidence>
<evidence type="ECO:0000256" key="1">
    <source>
        <dbReference type="ARBA" id="ARBA00006745"/>
    </source>
</evidence>
<evidence type="ECO:0000256" key="2">
    <source>
        <dbReference type="ARBA" id="ARBA00022723"/>
    </source>
</evidence>
<dbReference type="Proteomes" id="UP000092695">
    <property type="component" value="Chromosome"/>
</dbReference>
<sequence>MQQCDTLIVAGWCLPVSGDGGALQDHAIAIHDGRILDVLPATIARERYSPGALIERPRHVLMPGLINTHTHAAMTLFRGYGDDLPLERWLKDRIWPAEHRSVSAEMVRDGTRHAIAEMLLSGVTCFSDQYFFPEVVAETAEAMHMRAVVATPVVEFSTPWAENAAQCLSKGAELVHDRYADHPLISAAFAPHSTACVADESFAQLRILCDQLDSRVQIHLHESAQEIVDEQNSSGLRPFARLQKLNMVNATLMLVHAVHLNDDEIALCADRGVAIAHCPRSNLKLASGMARVEALRKAGIVVGLGTDGAASNNELEMLGEMRTAALLAKAVAGDAAALPASAALRMATLDGARALGINELTGSLEPGKWADIACVDLGTLNSQPLYDPTSQLVYTAHSQQVSDVWVAGRHQVEDGQLMHVDIDDILTRSAEWRDRISAA</sequence>
<dbReference type="CDD" id="cd01298">
    <property type="entry name" value="ATZ_TRZ_like"/>
    <property type="match status" value="1"/>
</dbReference>
<dbReference type="RefSeq" id="WP_068615832.1">
    <property type="nucleotide sequence ID" value="NZ_CP016268.1"/>
</dbReference>
<proteinExistence type="inferred from homology"/>
<gene>
    <name evidence="6" type="ORF">BA177_09880</name>
</gene>
<protein>
    <submittedName>
        <fullName evidence="6">N-ethylammeline chlorohydrolase</fullName>
    </submittedName>
</protein>
<evidence type="ECO:0000313" key="6">
    <source>
        <dbReference type="EMBL" id="ANO51468.1"/>
    </source>
</evidence>
<dbReference type="GO" id="GO:0019239">
    <property type="term" value="F:deaminase activity"/>
    <property type="evidence" value="ECO:0007669"/>
    <property type="project" value="UniProtKB-ARBA"/>
</dbReference>
<evidence type="ECO:0000256" key="3">
    <source>
        <dbReference type="ARBA" id="ARBA00022801"/>
    </source>
</evidence>
<dbReference type="InterPro" id="IPR011059">
    <property type="entry name" value="Metal-dep_hydrolase_composite"/>
</dbReference>
<organism evidence="6 7">
    <name type="scientific">Woeseia oceani</name>
    <dbReference type="NCBI Taxonomy" id="1548547"/>
    <lineage>
        <taxon>Bacteria</taxon>
        <taxon>Pseudomonadati</taxon>
        <taxon>Pseudomonadota</taxon>
        <taxon>Gammaproteobacteria</taxon>
        <taxon>Woeseiales</taxon>
        <taxon>Woeseiaceae</taxon>
        <taxon>Woeseia</taxon>
    </lineage>
</organism>
<dbReference type="InterPro" id="IPR050287">
    <property type="entry name" value="MTA/SAH_deaminase"/>
</dbReference>
<feature type="domain" description="Amidohydrolase-related" evidence="5">
    <location>
        <begin position="60"/>
        <end position="409"/>
    </location>
</feature>
<dbReference type="KEGG" id="woc:BA177_09880"/>
<dbReference type="InterPro" id="IPR006680">
    <property type="entry name" value="Amidohydro-rel"/>
</dbReference>
<dbReference type="EMBL" id="CP016268">
    <property type="protein sequence ID" value="ANO51468.1"/>
    <property type="molecule type" value="Genomic_DNA"/>
</dbReference>
<evidence type="ECO:0000259" key="5">
    <source>
        <dbReference type="Pfam" id="PF01979"/>
    </source>
</evidence>
<dbReference type="Pfam" id="PF01979">
    <property type="entry name" value="Amidohydro_1"/>
    <property type="match status" value="1"/>
</dbReference>
<dbReference type="OrthoDB" id="9807210at2"/>
<keyword evidence="3 6" id="KW-0378">Hydrolase</keyword>
<dbReference type="SUPFAM" id="SSF51338">
    <property type="entry name" value="Composite domain of metallo-dependent hydrolases"/>
    <property type="match status" value="1"/>
</dbReference>